<dbReference type="EMBL" id="JACAZF010000011">
    <property type="protein sequence ID" value="KAF7292996.1"/>
    <property type="molecule type" value="Genomic_DNA"/>
</dbReference>
<name>A0A8H6VV16_9AGAR</name>
<evidence type="ECO:0000313" key="3">
    <source>
        <dbReference type="Proteomes" id="UP000636479"/>
    </source>
</evidence>
<keyword evidence="1" id="KW-0175">Coiled coil</keyword>
<reference evidence="2" key="1">
    <citation type="submission" date="2020-05" db="EMBL/GenBank/DDBJ databases">
        <title>Mycena genomes resolve the evolution of fungal bioluminescence.</title>
        <authorList>
            <person name="Tsai I.J."/>
        </authorList>
    </citation>
    <scope>NUCLEOTIDE SEQUENCE</scope>
    <source>
        <strain evidence="2">171206Taipei</strain>
    </source>
</reference>
<proteinExistence type="predicted"/>
<feature type="coiled-coil region" evidence="1">
    <location>
        <begin position="56"/>
        <end position="93"/>
    </location>
</feature>
<dbReference type="AlphaFoldDB" id="A0A8H6VV16"/>
<sequence>MLRALRKVRCQGISGRFYLLRCHHRLLVDLHTDSMISRRFKPVVQVEDTEEYQFVFANFRIAHEKVEEQRRQLEEQEQQIIQLRAHVLRLEGNSELQFTAGGNSIDDFSIKIAASQLDKLVNRWVSDIIQRPLVSLSKIYDACLSDVVSGPTPFSGTPMQVQSLLRHAIAECIAEGFINCLIVTNSKEANIQLSRIHEHIFARDPTVAAVWRRQTFSAAVETCSPDISLGIFSEHIPKITDLLGLPASSVVDSAFNLSRTLHGGGGSGDAFYRAFVPEVGSAMYASQIELVKRCLRNENGETDRVGCAMFPGIVKVGLDGANVVVRRAQVICECALSG</sequence>
<dbReference type="RefSeq" id="XP_037215424.1">
    <property type="nucleotide sequence ID" value="XM_037368498.1"/>
</dbReference>
<accession>A0A8H6VV16</accession>
<keyword evidence="3" id="KW-1185">Reference proteome</keyword>
<evidence type="ECO:0000256" key="1">
    <source>
        <dbReference type="SAM" id="Coils"/>
    </source>
</evidence>
<protein>
    <submittedName>
        <fullName evidence="2">Uncharacterized protein</fullName>
    </submittedName>
</protein>
<organism evidence="2 3">
    <name type="scientific">Mycena indigotica</name>
    <dbReference type="NCBI Taxonomy" id="2126181"/>
    <lineage>
        <taxon>Eukaryota</taxon>
        <taxon>Fungi</taxon>
        <taxon>Dikarya</taxon>
        <taxon>Basidiomycota</taxon>
        <taxon>Agaricomycotina</taxon>
        <taxon>Agaricomycetes</taxon>
        <taxon>Agaricomycetidae</taxon>
        <taxon>Agaricales</taxon>
        <taxon>Marasmiineae</taxon>
        <taxon>Mycenaceae</taxon>
        <taxon>Mycena</taxon>
    </lineage>
</organism>
<gene>
    <name evidence="2" type="ORF">MIND_01198900</name>
</gene>
<dbReference type="GeneID" id="59351014"/>
<dbReference type="Proteomes" id="UP000636479">
    <property type="component" value="Unassembled WGS sequence"/>
</dbReference>
<comment type="caution">
    <text evidence="2">The sequence shown here is derived from an EMBL/GenBank/DDBJ whole genome shotgun (WGS) entry which is preliminary data.</text>
</comment>
<dbReference type="OrthoDB" id="2538017at2759"/>
<evidence type="ECO:0000313" key="2">
    <source>
        <dbReference type="EMBL" id="KAF7292996.1"/>
    </source>
</evidence>